<dbReference type="InterPro" id="IPR000061">
    <property type="entry name" value="Surp"/>
</dbReference>
<feature type="compositionally biased region" description="Basic and acidic residues" evidence="2">
    <location>
        <begin position="124"/>
        <end position="144"/>
    </location>
</feature>
<evidence type="ECO:0000313" key="4">
    <source>
        <dbReference type="EMBL" id="EJT81678.1"/>
    </source>
</evidence>
<dbReference type="EnsemblFungi" id="EJT81678">
    <property type="protein sequence ID" value="EJT81678"/>
    <property type="gene ID" value="GGTG_01656"/>
</dbReference>
<reference evidence="4" key="2">
    <citation type="submission" date="2010-07" db="EMBL/GenBank/DDBJ databases">
        <authorList>
            <consortium name="The Broad Institute Genome Sequencing Platform"/>
            <consortium name="Broad Institute Genome Sequencing Center for Infectious Disease"/>
            <person name="Ma L.-J."/>
            <person name="Dead R."/>
            <person name="Young S."/>
            <person name="Zeng Q."/>
            <person name="Koehrsen M."/>
            <person name="Alvarado L."/>
            <person name="Berlin A."/>
            <person name="Chapman S.B."/>
            <person name="Chen Z."/>
            <person name="Freedman E."/>
            <person name="Gellesch M."/>
            <person name="Goldberg J."/>
            <person name="Griggs A."/>
            <person name="Gujja S."/>
            <person name="Heilman E.R."/>
            <person name="Heiman D."/>
            <person name="Hepburn T."/>
            <person name="Howarth C."/>
            <person name="Jen D."/>
            <person name="Larson L."/>
            <person name="Mehta T."/>
            <person name="Neiman D."/>
            <person name="Pearson M."/>
            <person name="Roberts A."/>
            <person name="Saif S."/>
            <person name="Shea T."/>
            <person name="Shenoy N."/>
            <person name="Sisk P."/>
            <person name="Stolte C."/>
            <person name="Sykes S."/>
            <person name="Walk T."/>
            <person name="White J."/>
            <person name="Yandava C."/>
            <person name="Haas B."/>
            <person name="Nusbaum C."/>
            <person name="Birren B."/>
        </authorList>
    </citation>
    <scope>NUCLEOTIDE SEQUENCE</scope>
    <source>
        <strain evidence="4">R3-111a-1</strain>
    </source>
</reference>
<feature type="region of interest" description="Disordered" evidence="2">
    <location>
        <begin position="770"/>
        <end position="796"/>
    </location>
</feature>
<name>J3NK74_GAET3</name>
<dbReference type="Proteomes" id="UP000006039">
    <property type="component" value="Unassembled WGS sequence"/>
</dbReference>
<reference evidence="5" key="5">
    <citation type="submission" date="2018-04" db="UniProtKB">
        <authorList>
            <consortium name="EnsemblFungi"/>
        </authorList>
    </citation>
    <scope>IDENTIFICATION</scope>
    <source>
        <strain evidence="5">R3-111a-1</strain>
    </source>
</reference>
<feature type="compositionally biased region" description="Basic and acidic residues" evidence="2">
    <location>
        <begin position="54"/>
        <end position="87"/>
    </location>
</feature>
<accession>J3NK74</accession>
<dbReference type="InterPro" id="IPR006569">
    <property type="entry name" value="CID_dom"/>
</dbReference>
<feature type="region of interest" description="Disordered" evidence="2">
    <location>
        <begin position="278"/>
        <end position="322"/>
    </location>
</feature>
<dbReference type="eggNOG" id="KOG0151">
    <property type="taxonomic scope" value="Eukaryota"/>
</dbReference>
<dbReference type="GO" id="GO:0005634">
    <property type="term" value="C:nucleus"/>
    <property type="evidence" value="ECO:0007669"/>
    <property type="project" value="TreeGrafter"/>
</dbReference>
<dbReference type="InterPro" id="IPR008942">
    <property type="entry name" value="ENTH_VHS"/>
</dbReference>
<organism evidence="4">
    <name type="scientific">Gaeumannomyces tritici (strain R3-111a-1)</name>
    <name type="common">Wheat and barley take-all root rot fungus</name>
    <name type="synonym">Gaeumannomyces graminis var. tritici</name>
    <dbReference type="NCBI Taxonomy" id="644352"/>
    <lineage>
        <taxon>Eukaryota</taxon>
        <taxon>Fungi</taxon>
        <taxon>Dikarya</taxon>
        <taxon>Ascomycota</taxon>
        <taxon>Pezizomycotina</taxon>
        <taxon>Sordariomycetes</taxon>
        <taxon>Sordariomycetidae</taxon>
        <taxon>Magnaporthales</taxon>
        <taxon>Magnaporthaceae</taxon>
        <taxon>Gaeumannomyces</taxon>
    </lineage>
</organism>
<dbReference type="InterPro" id="IPR035967">
    <property type="entry name" value="SWAP/Surp_sf"/>
</dbReference>
<dbReference type="OrthoDB" id="377209at2759"/>
<feature type="region of interest" description="Disordered" evidence="2">
    <location>
        <begin position="22"/>
        <end position="173"/>
    </location>
</feature>
<feature type="compositionally biased region" description="Basic and acidic residues" evidence="2">
    <location>
        <begin position="29"/>
        <end position="47"/>
    </location>
</feature>
<protein>
    <recommendedName>
        <fullName evidence="3">CID domain-containing protein</fullName>
    </recommendedName>
</protein>
<proteinExistence type="predicted"/>
<dbReference type="GO" id="GO:0003723">
    <property type="term" value="F:RNA binding"/>
    <property type="evidence" value="ECO:0007669"/>
    <property type="project" value="UniProtKB-KW"/>
</dbReference>
<dbReference type="PANTHER" id="PTHR23140">
    <property type="entry name" value="RNA PROCESSING PROTEIN LD23810P"/>
    <property type="match status" value="1"/>
</dbReference>
<dbReference type="PANTHER" id="PTHR23140:SF0">
    <property type="entry name" value="U2 SNRNP-ASSOCIATED SURP MOTIF-CONTAINING PROTEIN"/>
    <property type="match status" value="1"/>
</dbReference>
<evidence type="ECO:0000256" key="2">
    <source>
        <dbReference type="SAM" id="MobiDB-lite"/>
    </source>
</evidence>
<dbReference type="STRING" id="644352.J3NK74"/>
<feature type="region of interest" description="Disordered" evidence="2">
    <location>
        <begin position="533"/>
        <end position="567"/>
    </location>
</feature>
<dbReference type="RefSeq" id="XP_009217687.1">
    <property type="nucleotide sequence ID" value="XM_009219423.1"/>
</dbReference>
<keyword evidence="6" id="KW-1185">Reference proteome</keyword>
<feature type="compositionally biased region" description="Basic and acidic residues" evidence="2">
    <location>
        <begin position="700"/>
        <end position="711"/>
    </location>
</feature>
<sequence>MPSPTMASSKKLVEFPDVEAKLQKPAKKSVFERQKEEAEAKRQREEAETAALLEDFRKSFDRGGDSDRQRDGRFPANRTDRPARLADRPLGFAGGSGKRHFGAQGLKSGPGSLGPAPTSYARKRPFDAPRGVERDGAGRGRAPLDEDGGSRSIAKAFDTSEDEAESMAVDRAEEKAVAKPTLRLSNMPPATSPAVIKALISTSLAVESVKILPPAGASATERKSTTAIVTLAPDTPATDIDAAVSALQNRYLGFGFYLSLHRHLSSAAMTGTLVAAQSSSTSGSQPFGAKPVPNPTGKSSLHPPAHGRGFAPPTSYNKAAGGQASRAGILHVPVRPPRDIKQLRTIHMVVEAVLKSGHEFEALLMSRPEVQREERWAWIWDARSEGGVWYRYRLWEVMTGATAQRGRAKFMPLFEGSSAWKLPEQPLSYEYTTGVDEFVSDSEYNSSDDDEFDLDPGRAGDAAATANETEETLLSPLEKAKLTHLLARLPTTMAKLRKGDVARVATFAITHASRGAEEIVDLIVSNVEHPFAFSPANPEHKDMKGQQGVEPTGPSTSPDDKRPAEPQDTNTAKVIGLYVISDILSSSSTSGVRHAWRYRQHFETALRGRKVFEGLGMVPKKMKWGRLREDKWRRSISLILDHWEGWCVFPVETHTLFVQSFANPPALKEGGKEGESGEGEDEAKVDEAPKKGRWKTVDAVSKKATDDDTKNFRATTPLGVTPAAGLDGKEDLEDEPYMEYTDDEDLDLEVLAEEDIDGEPLVESQMAGLSMEEGQDADMADTAPQSSEPVVAPPPIKTVGGFQMAASVVNPKKRVRAIDMFAGPDSENE</sequence>
<dbReference type="AlphaFoldDB" id="J3NK74"/>
<dbReference type="Gene3D" id="1.10.10.790">
    <property type="entry name" value="Surp module"/>
    <property type="match status" value="1"/>
</dbReference>
<dbReference type="Pfam" id="PF01805">
    <property type="entry name" value="Surp"/>
    <property type="match status" value="1"/>
</dbReference>
<evidence type="ECO:0000313" key="6">
    <source>
        <dbReference type="Proteomes" id="UP000006039"/>
    </source>
</evidence>
<dbReference type="EMBL" id="GL385395">
    <property type="protein sequence ID" value="EJT81678.1"/>
    <property type="molecule type" value="Genomic_DNA"/>
</dbReference>
<feature type="domain" description="CID" evidence="3">
    <location>
        <begin position="474"/>
        <end position="665"/>
    </location>
</feature>
<evidence type="ECO:0000313" key="5">
    <source>
        <dbReference type="EnsemblFungi" id="EJT81678"/>
    </source>
</evidence>
<reference evidence="5" key="4">
    <citation type="journal article" date="2015" name="G3 (Bethesda)">
        <title>Genome sequences of three phytopathogenic species of the Magnaporthaceae family of fungi.</title>
        <authorList>
            <person name="Okagaki L.H."/>
            <person name="Nunes C.C."/>
            <person name="Sailsbery J."/>
            <person name="Clay B."/>
            <person name="Brown D."/>
            <person name="John T."/>
            <person name="Oh Y."/>
            <person name="Young N."/>
            <person name="Fitzgerald M."/>
            <person name="Haas B.J."/>
            <person name="Zeng Q."/>
            <person name="Young S."/>
            <person name="Adiconis X."/>
            <person name="Fan L."/>
            <person name="Levin J.Z."/>
            <person name="Mitchell T.K."/>
            <person name="Okubara P.A."/>
            <person name="Farman M.L."/>
            <person name="Kohn L.M."/>
            <person name="Birren B."/>
            <person name="Ma L.-J."/>
            <person name="Dean R.A."/>
        </authorList>
    </citation>
    <scope>NUCLEOTIDE SEQUENCE</scope>
    <source>
        <strain evidence="5">R3-111a-1</strain>
    </source>
</reference>
<dbReference type="HOGENOM" id="CLU_007957_0_0_1"/>
<reference evidence="4" key="3">
    <citation type="submission" date="2010-09" db="EMBL/GenBank/DDBJ databases">
        <title>Annotation of Gaeumannomyces graminis var. tritici R3-111a-1.</title>
        <authorList>
            <consortium name="The Broad Institute Genome Sequencing Platform"/>
            <person name="Ma L.-J."/>
            <person name="Dead R."/>
            <person name="Young S.K."/>
            <person name="Zeng Q."/>
            <person name="Gargeya S."/>
            <person name="Fitzgerald M."/>
            <person name="Haas B."/>
            <person name="Abouelleil A."/>
            <person name="Alvarado L."/>
            <person name="Arachchi H.M."/>
            <person name="Berlin A."/>
            <person name="Brown A."/>
            <person name="Chapman S.B."/>
            <person name="Chen Z."/>
            <person name="Dunbar C."/>
            <person name="Freedman E."/>
            <person name="Gearin G."/>
            <person name="Gellesch M."/>
            <person name="Goldberg J."/>
            <person name="Griggs A."/>
            <person name="Gujja S."/>
            <person name="Heiman D."/>
            <person name="Howarth C."/>
            <person name="Larson L."/>
            <person name="Lui A."/>
            <person name="MacDonald P.J.P."/>
            <person name="Mehta T."/>
            <person name="Montmayeur A."/>
            <person name="Murphy C."/>
            <person name="Neiman D."/>
            <person name="Pearson M."/>
            <person name="Priest M."/>
            <person name="Roberts A."/>
            <person name="Saif S."/>
            <person name="Shea T."/>
            <person name="Shenoy N."/>
            <person name="Sisk P."/>
            <person name="Stolte C."/>
            <person name="Sykes S."/>
            <person name="Yandava C."/>
            <person name="Wortman J."/>
            <person name="Nusbaum C."/>
            <person name="Birren B."/>
        </authorList>
    </citation>
    <scope>NUCLEOTIDE SEQUENCE</scope>
    <source>
        <strain evidence="4">R3-111a-1</strain>
    </source>
</reference>
<dbReference type="GeneID" id="20342114"/>
<dbReference type="PROSITE" id="PS51391">
    <property type="entry name" value="CID"/>
    <property type="match status" value="1"/>
</dbReference>
<gene>
    <name evidence="5" type="primary">20342114</name>
    <name evidence="4" type="ORF">GGTG_01656</name>
</gene>
<evidence type="ECO:0000256" key="1">
    <source>
        <dbReference type="ARBA" id="ARBA00022884"/>
    </source>
</evidence>
<dbReference type="SUPFAM" id="SSF109905">
    <property type="entry name" value="Surp module (SWAP domain)"/>
    <property type="match status" value="1"/>
</dbReference>
<dbReference type="Gene3D" id="1.25.40.90">
    <property type="match status" value="1"/>
</dbReference>
<dbReference type="VEuPathDB" id="FungiDB:GGTG_01656"/>
<dbReference type="GO" id="GO:0006396">
    <property type="term" value="P:RNA processing"/>
    <property type="evidence" value="ECO:0007669"/>
    <property type="project" value="InterPro"/>
</dbReference>
<dbReference type="InterPro" id="IPR051485">
    <property type="entry name" value="SR-CTD_assoc_factor"/>
</dbReference>
<keyword evidence="1" id="KW-0694">RNA-binding</keyword>
<evidence type="ECO:0000259" key="3">
    <source>
        <dbReference type="PROSITE" id="PS51391"/>
    </source>
</evidence>
<reference evidence="6" key="1">
    <citation type="submission" date="2010-07" db="EMBL/GenBank/DDBJ databases">
        <title>The genome sequence of Gaeumannomyces graminis var. tritici strain R3-111a-1.</title>
        <authorList>
            <consortium name="The Broad Institute Genome Sequencing Platform"/>
            <person name="Ma L.-J."/>
            <person name="Dead R."/>
            <person name="Young S."/>
            <person name="Zeng Q."/>
            <person name="Koehrsen M."/>
            <person name="Alvarado L."/>
            <person name="Berlin A."/>
            <person name="Chapman S.B."/>
            <person name="Chen Z."/>
            <person name="Freedman E."/>
            <person name="Gellesch M."/>
            <person name="Goldberg J."/>
            <person name="Griggs A."/>
            <person name="Gujja S."/>
            <person name="Heilman E.R."/>
            <person name="Heiman D."/>
            <person name="Hepburn T."/>
            <person name="Howarth C."/>
            <person name="Jen D."/>
            <person name="Larson L."/>
            <person name="Mehta T."/>
            <person name="Neiman D."/>
            <person name="Pearson M."/>
            <person name="Roberts A."/>
            <person name="Saif S."/>
            <person name="Shea T."/>
            <person name="Shenoy N."/>
            <person name="Sisk P."/>
            <person name="Stolte C."/>
            <person name="Sykes S."/>
            <person name="Walk T."/>
            <person name="White J."/>
            <person name="Yandava C."/>
            <person name="Haas B."/>
            <person name="Nusbaum C."/>
            <person name="Birren B."/>
        </authorList>
    </citation>
    <scope>NUCLEOTIDE SEQUENCE [LARGE SCALE GENOMIC DNA]</scope>
    <source>
        <strain evidence="6">R3-111a-1</strain>
    </source>
</reference>
<feature type="region of interest" description="Disordered" evidence="2">
    <location>
        <begin position="666"/>
        <end position="730"/>
    </location>
</feature>